<evidence type="ECO:0000313" key="4">
    <source>
        <dbReference type="EMBL" id="CAD8874139.1"/>
    </source>
</evidence>
<dbReference type="InterPro" id="IPR027417">
    <property type="entry name" value="P-loop_NTPase"/>
</dbReference>
<reference evidence="4" key="1">
    <citation type="submission" date="2021-01" db="EMBL/GenBank/DDBJ databases">
        <authorList>
            <person name="Corre E."/>
            <person name="Pelletier E."/>
            <person name="Niang G."/>
            <person name="Scheremetjew M."/>
            <person name="Finn R."/>
            <person name="Kale V."/>
            <person name="Holt S."/>
            <person name="Cochrane G."/>
            <person name="Meng A."/>
            <person name="Brown T."/>
            <person name="Cohen L."/>
        </authorList>
    </citation>
    <scope>NUCLEOTIDE SEQUENCE</scope>
    <source>
        <strain evidence="4">308</strain>
    </source>
</reference>
<dbReference type="InterPro" id="IPR050747">
    <property type="entry name" value="Mitochondrial_chaperone_BCS1"/>
</dbReference>
<dbReference type="PRINTS" id="PR00830">
    <property type="entry name" value="ENDOLAPTASE"/>
</dbReference>
<dbReference type="SMART" id="SM00382">
    <property type="entry name" value="AAA"/>
    <property type="match status" value="1"/>
</dbReference>
<evidence type="ECO:0000259" key="3">
    <source>
        <dbReference type="SMART" id="SM00382"/>
    </source>
</evidence>
<gene>
    <name evidence="4" type="ORF">CHYS00102_LOCUS1302</name>
</gene>
<feature type="transmembrane region" description="Helical" evidence="2">
    <location>
        <begin position="23"/>
        <end position="43"/>
    </location>
</feature>
<comment type="similarity">
    <text evidence="1">Belongs to the AAA ATPase family. BCS1 subfamily.</text>
</comment>
<feature type="domain" description="AAA+ ATPase" evidence="3">
    <location>
        <begin position="339"/>
        <end position="759"/>
    </location>
</feature>
<dbReference type="InterPro" id="IPR003960">
    <property type="entry name" value="ATPase_AAA_CS"/>
</dbReference>
<keyword evidence="2" id="KW-1133">Transmembrane helix</keyword>
<dbReference type="InterPro" id="IPR003593">
    <property type="entry name" value="AAA+_ATPase"/>
</dbReference>
<evidence type="ECO:0000256" key="1">
    <source>
        <dbReference type="ARBA" id="ARBA00007448"/>
    </source>
</evidence>
<dbReference type="EMBL" id="HBFR01002027">
    <property type="protein sequence ID" value="CAD8874139.1"/>
    <property type="molecule type" value="Transcribed_RNA"/>
</dbReference>
<dbReference type="GO" id="GO:0016887">
    <property type="term" value="F:ATP hydrolysis activity"/>
    <property type="evidence" value="ECO:0007669"/>
    <property type="project" value="InterPro"/>
</dbReference>
<name>A0A7S1B3U7_9STRA</name>
<accession>A0A7S1B3U7</accession>
<dbReference type="InterPro" id="IPR003959">
    <property type="entry name" value="ATPase_AAA_core"/>
</dbReference>
<keyword evidence="2" id="KW-0812">Transmembrane</keyword>
<keyword evidence="2" id="KW-0472">Membrane</keyword>
<dbReference type="GO" id="GO:0005524">
    <property type="term" value="F:ATP binding"/>
    <property type="evidence" value="ECO:0007669"/>
    <property type="project" value="InterPro"/>
</dbReference>
<organism evidence="4">
    <name type="scientific">Corethron hystrix</name>
    <dbReference type="NCBI Taxonomy" id="216773"/>
    <lineage>
        <taxon>Eukaryota</taxon>
        <taxon>Sar</taxon>
        <taxon>Stramenopiles</taxon>
        <taxon>Ochrophyta</taxon>
        <taxon>Bacillariophyta</taxon>
        <taxon>Coscinodiscophyceae</taxon>
        <taxon>Corethrophycidae</taxon>
        <taxon>Corethrales</taxon>
        <taxon>Corethraceae</taxon>
        <taxon>Corethron</taxon>
    </lineage>
</organism>
<dbReference type="SUPFAM" id="SSF52540">
    <property type="entry name" value="P-loop containing nucleoside triphosphate hydrolases"/>
    <property type="match status" value="1"/>
</dbReference>
<sequence length="850" mass="95291">MTDDVMESVHFMGITNALKTGDMFFDMIIVMMIPVIFKSLFSFMTMENFNNMKDNIAEFFSRKKKETYYHTRCITHNCEKNYRGKFESLDEDSHNDVLLKAITMYLNHLQCTFMKEADLKLTDFKANSSTNKNHSYYYDIDDDEEEDNTFATLLGTYSIVKNPPVDEWHTVGKKYASVEETSTGTGAEADAKIDANAGEKSEDGLYDVEFMLCKNEENTEREEATDGEKKKIVRERRGTTYHFRSTAEHSIDAFIKEAYIWYVSEIRRSEKDSTRYMFEMNKDNISESDSNSKHTFKRYKLSDEKTFDSLFFREKKTIVKLFDNFLNKTGKYGIKGYPQKLGLLLHGPPGTGKTSFIKAVAEYTGRHIINIPLARIKTNEELMELFYSGRYNVEGQYYPQNMGFKDAIFVMEDVDAASKVVQRRDGKKTAKVVQTQHVDLPVPKSMWTMLLESNDEECVKLVKMLTEKSERLKEIALGPETLHVLARRMTSVPGISLVGDHHTQNGQDRSKLEADTMRKIAEDAVETGMGVIEGRESLDTYLSFHAKSMKKMLEMGAEIDESFENELLGQSSSMVNSTAVLGGPRTISRDVSYSKYQDDHLEVETMNDTGGTMDSSINPVMMGMGSQARTSITRGSQGIGGMMGGSLGFGGEMEQYGGAKKDSAEPSTKALGGGGLGGGGFGGGGFMGGGYQGFGSGFGTGFVVNRDTLNLSGLLNVLDGVVDTPGRILVMTSNHPEKLDPALIRPGRIDKKLMLGYMHGEDVNDMLEHYFQITLKQDQKDRVCHAVQGDTELDRPALNLTPAQVEQYMAEHDDIEDMINALEEKSTPLVQKTTQISRRKLNTCSSIAFN</sequence>
<dbReference type="Gene3D" id="3.40.50.300">
    <property type="entry name" value="P-loop containing nucleotide triphosphate hydrolases"/>
    <property type="match status" value="2"/>
</dbReference>
<evidence type="ECO:0000256" key="2">
    <source>
        <dbReference type="SAM" id="Phobius"/>
    </source>
</evidence>
<dbReference type="AlphaFoldDB" id="A0A7S1B3U7"/>
<proteinExistence type="inferred from homology"/>
<protein>
    <recommendedName>
        <fullName evidence="3">AAA+ ATPase domain-containing protein</fullName>
    </recommendedName>
</protein>
<dbReference type="Pfam" id="PF00004">
    <property type="entry name" value="AAA"/>
    <property type="match status" value="2"/>
</dbReference>
<dbReference type="PROSITE" id="PS00674">
    <property type="entry name" value="AAA"/>
    <property type="match status" value="1"/>
</dbReference>
<dbReference type="PANTHER" id="PTHR23070">
    <property type="entry name" value="BCS1 AAA-TYPE ATPASE"/>
    <property type="match status" value="1"/>
</dbReference>